<dbReference type="PANTHER" id="PTHR36819">
    <property type="entry name" value="REGULATOR OF PHOSPHOLIPASE D SRF1"/>
    <property type="match status" value="1"/>
</dbReference>
<feature type="compositionally biased region" description="Low complexity" evidence="1">
    <location>
        <begin position="18"/>
        <end position="33"/>
    </location>
</feature>
<keyword evidence="2" id="KW-1133">Transmembrane helix</keyword>
<accession>A0A0D0VA43</accession>
<dbReference type="AlphaFoldDB" id="A0A0D0VA43"/>
<gene>
    <name evidence="3" type="ORF">I313_00171</name>
</gene>
<feature type="compositionally biased region" description="Polar residues" evidence="1">
    <location>
        <begin position="579"/>
        <end position="598"/>
    </location>
</feature>
<feature type="compositionally biased region" description="Polar residues" evidence="1">
    <location>
        <begin position="297"/>
        <end position="309"/>
    </location>
</feature>
<dbReference type="OrthoDB" id="1436450at2759"/>
<evidence type="ECO:0000256" key="1">
    <source>
        <dbReference type="SAM" id="MobiDB-lite"/>
    </source>
</evidence>
<proteinExistence type="predicted"/>
<dbReference type="Proteomes" id="UP000053392">
    <property type="component" value="Unassembled WGS sequence"/>
</dbReference>
<feature type="compositionally biased region" description="Polar residues" evidence="1">
    <location>
        <begin position="523"/>
        <end position="537"/>
    </location>
</feature>
<feature type="compositionally biased region" description="Basic and acidic residues" evidence="1">
    <location>
        <begin position="429"/>
        <end position="453"/>
    </location>
</feature>
<dbReference type="HOGENOM" id="CLU_016744_0_0_1"/>
<feature type="compositionally biased region" description="Polar residues" evidence="1">
    <location>
        <begin position="207"/>
        <end position="219"/>
    </location>
</feature>
<feature type="transmembrane region" description="Helical" evidence="2">
    <location>
        <begin position="709"/>
        <end position="730"/>
    </location>
</feature>
<feature type="region of interest" description="Disordered" evidence="1">
    <location>
        <begin position="1"/>
        <end position="386"/>
    </location>
</feature>
<feature type="transmembrane region" description="Helical" evidence="2">
    <location>
        <begin position="668"/>
        <end position="688"/>
    </location>
</feature>
<feature type="compositionally biased region" description="Low complexity" evidence="1">
    <location>
        <begin position="195"/>
        <end position="206"/>
    </location>
</feature>
<keyword evidence="2" id="KW-0812">Transmembrane</keyword>
<keyword evidence="2" id="KW-0472">Membrane</keyword>
<feature type="region of interest" description="Disordered" evidence="1">
    <location>
        <begin position="429"/>
        <end position="600"/>
    </location>
</feature>
<feature type="compositionally biased region" description="Polar residues" evidence="1">
    <location>
        <begin position="1"/>
        <end position="13"/>
    </location>
</feature>
<feature type="compositionally biased region" description="Polar residues" evidence="1">
    <location>
        <begin position="351"/>
        <end position="377"/>
    </location>
</feature>
<feature type="compositionally biased region" description="Basic and acidic residues" evidence="1">
    <location>
        <begin position="147"/>
        <end position="169"/>
    </location>
</feature>
<feature type="compositionally biased region" description="Basic and acidic residues" evidence="1">
    <location>
        <begin position="538"/>
        <end position="565"/>
    </location>
</feature>
<dbReference type="EMBL" id="KN847896">
    <property type="protein sequence ID" value="KIR43329.1"/>
    <property type="molecule type" value="Genomic_DNA"/>
</dbReference>
<dbReference type="PANTHER" id="PTHR36819:SF1">
    <property type="entry name" value="REGULATOR OF PHOSPHOLIPASE D SRF1"/>
    <property type="match status" value="1"/>
</dbReference>
<dbReference type="InterPro" id="IPR037737">
    <property type="entry name" value="Srf1"/>
</dbReference>
<feature type="transmembrane region" description="Helical" evidence="2">
    <location>
        <begin position="816"/>
        <end position="835"/>
    </location>
</feature>
<keyword evidence="4" id="KW-1185">Reference proteome</keyword>
<feature type="compositionally biased region" description="Polar residues" evidence="1">
    <location>
        <begin position="34"/>
        <end position="57"/>
    </location>
</feature>
<feature type="transmembrane region" description="Helical" evidence="2">
    <location>
        <begin position="634"/>
        <end position="656"/>
    </location>
</feature>
<dbReference type="GO" id="GO:0000324">
    <property type="term" value="C:fungal-type vacuole"/>
    <property type="evidence" value="ECO:0007669"/>
    <property type="project" value="TreeGrafter"/>
</dbReference>
<name>A0A0D0VA43_9TREE</name>
<sequence>MSSTNAEASSSRCPPQLSIPSSAASEPSPNSISKSEPTSGTFGDNSSRIKSDNGSVRRTTRPRIAGSNRKIRTVPPSAILDPPTPPSPVRTPLEPAIPVSATDSARHRRYPAYYSDSDSDEEYSTDGEPPWWTFTQRGMAKLRQMNLRHEEVKGPTEGESAKEDKEPKKRGSYFTSSRHNSKEGMPQFSSRRRSNPSSSRGNTSPTKNYTPSTKLSNAQFFRKQSKDVDPLERPSVGAPGLPLSRTDSAPARTSVPASDNDRGSPGRTTSVNDQGARLSLHESPTSLTRGLSDDAPGSSTRINRRQLTAPNFPRLFRARDGMNSADESTDTDLPASARKRRPRSSLPTFSIPESSSPQAQTNDNNMSTNGNATSPDASPTPPKYKRKASHLLRINLPPPITQHFASSFSNGWPHAGSWQDALYGYYEEEPSKVEKERGSRKDAKPLDPHESPEVARAPPLSSPHEGDVESSGEMPFPSTAETKRSKSRRHAKRFQALAPPTPSGLGFSPRASTAGLDEYPWGQTAQGEGGESQSRQPTDAEKDLRFRQDPQRLSRSDRASKELRTNGDQPQPLSRPDTRATTINTNTESGGAGQSTPRGSGWRLFGWHHEDKRKDMNLSWKERMKRVLFLDARVTIYIRLFNLAVVVVALALSINIRLSLIYLHLPGVLGSSTILIISYSSTTILHVLTAIYREYFGKPIGLWGLRSKMLWVCLDLLFVALWSSAMSLAINDLIVTPLECTTGSAWWNNGLADGYAHLLHDLHGSITSNHSDSNIIPFVAVTGVVDVPTTLSVTLPASVVANSTVRAVCRHQEACISLSLLALLLYGGNMVLSLFRIFETVRRTANVSKAVTV</sequence>
<evidence type="ECO:0000313" key="4">
    <source>
        <dbReference type="Proteomes" id="UP000053392"/>
    </source>
</evidence>
<dbReference type="GO" id="GO:0071944">
    <property type="term" value="C:cell periphery"/>
    <property type="evidence" value="ECO:0007669"/>
    <property type="project" value="TreeGrafter"/>
</dbReference>
<evidence type="ECO:0000256" key="2">
    <source>
        <dbReference type="SAM" id="Phobius"/>
    </source>
</evidence>
<organism evidence="3 4">
    <name type="scientific">Cryptococcus deuterogattii Ram5</name>
    <dbReference type="NCBI Taxonomy" id="1296110"/>
    <lineage>
        <taxon>Eukaryota</taxon>
        <taxon>Fungi</taxon>
        <taxon>Dikarya</taxon>
        <taxon>Basidiomycota</taxon>
        <taxon>Agaricomycotina</taxon>
        <taxon>Tremellomycetes</taxon>
        <taxon>Tremellales</taxon>
        <taxon>Cryptococcaceae</taxon>
        <taxon>Cryptococcus</taxon>
        <taxon>Cryptococcus gattii species complex</taxon>
    </lineage>
</organism>
<evidence type="ECO:0000313" key="3">
    <source>
        <dbReference type="EMBL" id="KIR43329.1"/>
    </source>
</evidence>
<protein>
    <submittedName>
        <fullName evidence="3">Uncharacterized protein</fullName>
    </submittedName>
</protein>
<reference evidence="3 4" key="1">
    <citation type="submission" date="2015-01" db="EMBL/GenBank/DDBJ databases">
        <title>The Genome Sequence of Cryptococcus gattii Ram5.</title>
        <authorList>
            <consortium name="The Broad Institute Genomics Platform"/>
            <person name="Cuomo C."/>
            <person name="Litvintseva A."/>
            <person name="Chen Y."/>
            <person name="Heitman J."/>
            <person name="Sun S."/>
            <person name="Springer D."/>
            <person name="Dromer F."/>
            <person name="Young S."/>
            <person name="Zeng Q."/>
            <person name="Gargeya S."/>
            <person name="Abouelleil A."/>
            <person name="Alvarado L."/>
            <person name="Chapman S.B."/>
            <person name="Gainer-Dewar J."/>
            <person name="Goldberg J."/>
            <person name="Griggs A."/>
            <person name="Gujja S."/>
            <person name="Hansen M."/>
            <person name="Howarth C."/>
            <person name="Imamovic A."/>
            <person name="Larimer J."/>
            <person name="Murphy C."/>
            <person name="Naylor J."/>
            <person name="Pearson M."/>
            <person name="Priest M."/>
            <person name="Roberts A."/>
            <person name="Saif S."/>
            <person name="Shea T."/>
            <person name="Sykes S."/>
            <person name="Wortman J."/>
            <person name="Nusbaum C."/>
            <person name="Birren B."/>
        </authorList>
    </citation>
    <scope>NUCLEOTIDE SEQUENCE [LARGE SCALE GENOMIC DNA]</scope>
    <source>
        <strain evidence="3 4">Ram5</strain>
    </source>
</reference>